<gene>
    <name evidence="2" type="ORF">S01H1_46084</name>
</gene>
<reference evidence="2" key="1">
    <citation type="journal article" date="2014" name="Front. Microbiol.">
        <title>High frequency of phylogenetically diverse reductive dehalogenase-homologous genes in deep subseafloor sedimentary metagenomes.</title>
        <authorList>
            <person name="Kawai M."/>
            <person name="Futagami T."/>
            <person name="Toyoda A."/>
            <person name="Takaki Y."/>
            <person name="Nishi S."/>
            <person name="Hori S."/>
            <person name="Arai W."/>
            <person name="Tsubouchi T."/>
            <person name="Morono Y."/>
            <person name="Uchiyama I."/>
            <person name="Ito T."/>
            <person name="Fujiyama A."/>
            <person name="Inagaki F."/>
            <person name="Takami H."/>
        </authorList>
    </citation>
    <scope>NUCLEOTIDE SEQUENCE</scope>
    <source>
        <strain evidence="2">Expedition CK06-06</strain>
    </source>
</reference>
<comment type="caution">
    <text evidence="2">The sequence shown here is derived from an EMBL/GenBank/DDBJ whole genome shotgun (WGS) entry which is preliminary data.</text>
</comment>
<evidence type="ECO:0000256" key="1">
    <source>
        <dbReference type="SAM" id="MobiDB-lite"/>
    </source>
</evidence>
<protein>
    <submittedName>
        <fullName evidence="2">Uncharacterized protein</fullName>
    </submittedName>
</protein>
<accession>X0UH89</accession>
<name>X0UH89_9ZZZZ</name>
<evidence type="ECO:0000313" key="2">
    <source>
        <dbReference type="EMBL" id="GAG05099.1"/>
    </source>
</evidence>
<feature type="region of interest" description="Disordered" evidence="1">
    <location>
        <begin position="1"/>
        <end position="29"/>
    </location>
</feature>
<organism evidence="2">
    <name type="scientific">marine sediment metagenome</name>
    <dbReference type="NCBI Taxonomy" id="412755"/>
    <lineage>
        <taxon>unclassified sequences</taxon>
        <taxon>metagenomes</taxon>
        <taxon>ecological metagenomes</taxon>
    </lineage>
</organism>
<proteinExistence type="predicted"/>
<dbReference type="EMBL" id="BARS01029489">
    <property type="protein sequence ID" value="GAG05099.1"/>
    <property type="molecule type" value="Genomic_DNA"/>
</dbReference>
<sequence>MGERIARDLALAQDERTREERAERRSRTRDWKANLRRERRERLEREQAPTVDMRGSRIEVHQEFREADPDRVMIQMADALGREAIFRTQSGFVPPLAR</sequence>
<dbReference type="AlphaFoldDB" id="X0UH89"/>